<evidence type="ECO:0000256" key="5">
    <source>
        <dbReference type="ARBA" id="ARBA00023136"/>
    </source>
</evidence>
<feature type="region of interest" description="Disordered" evidence="6">
    <location>
        <begin position="115"/>
        <end position="134"/>
    </location>
</feature>
<name>A0ABU5II33_9BURK</name>
<feature type="transmembrane region" description="Helical" evidence="7">
    <location>
        <begin position="62"/>
        <end position="81"/>
    </location>
</feature>
<feature type="transmembrane region" description="Helical" evidence="7">
    <location>
        <begin position="31"/>
        <end position="55"/>
    </location>
</feature>
<evidence type="ECO:0000256" key="4">
    <source>
        <dbReference type="ARBA" id="ARBA00022989"/>
    </source>
</evidence>
<keyword evidence="2" id="KW-1003">Cell membrane</keyword>
<evidence type="ECO:0000256" key="3">
    <source>
        <dbReference type="ARBA" id="ARBA00022692"/>
    </source>
</evidence>
<organism evidence="8 9">
    <name type="scientific">Azohydromonas lata</name>
    <dbReference type="NCBI Taxonomy" id="45677"/>
    <lineage>
        <taxon>Bacteria</taxon>
        <taxon>Pseudomonadati</taxon>
        <taxon>Pseudomonadota</taxon>
        <taxon>Betaproteobacteria</taxon>
        <taxon>Burkholderiales</taxon>
        <taxon>Sphaerotilaceae</taxon>
        <taxon>Azohydromonas</taxon>
    </lineage>
</organism>
<evidence type="ECO:0000256" key="7">
    <source>
        <dbReference type="SAM" id="Phobius"/>
    </source>
</evidence>
<keyword evidence="4 7" id="KW-1133">Transmembrane helix</keyword>
<evidence type="ECO:0000313" key="8">
    <source>
        <dbReference type="EMBL" id="MDZ5458719.1"/>
    </source>
</evidence>
<reference evidence="8 9" key="1">
    <citation type="submission" date="2023-11" db="EMBL/GenBank/DDBJ databases">
        <title>Draft genome of Azohydromonas lata strain H1 (DSM1123), a polyhydroxyalkanoate producer.</title>
        <authorList>
            <person name="Traversa D."/>
            <person name="D'Addabbo P."/>
            <person name="Pazzani C."/>
            <person name="Manzari C."/>
            <person name="Chiara M."/>
            <person name="Scrascia M."/>
        </authorList>
    </citation>
    <scope>NUCLEOTIDE SEQUENCE [LARGE SCALE GENOMIC DNA]</scope>
    <source>
        <strain evidence="8 9">H1</strain>
    </source>
</reference>
<evidence type="ECO:0000256" key="6">
    <source>
        <dbReference type="SAM" id="MobiDB-lite"/>
    </source>
</evidence>
<keyword evidence="5 7" id="KW-0472">Membrane</keyword>
<accession>A0ABU5II33</accession>
<evidence type="ECO:0000256" key="1">
    <source>
        <dbReference type="ARBA" id="ARBA00004651"/>
    </source>
</evidence>
<gene>
    <name evidence="8" type="ORF">SM757_19245</name>
</gene>
<comment type="caution">
    <text evidence="8">The sequence shown here is derived from an EMBL/GenBank/DDBJ whole genome shotgun (WGS) entry which is preliminary data.</text>
</comment>
<dbReference type="PANTHER" id="PTHR33931">
    <property type="entry name" value="HOLIN-LIKE PROTEIN CIDA-RELATED"/>
    <property type="match status" value="1"/>
</dbReference>
<keyword evidence="3 7" id="KW-0812">Transmembrane</keyword>
<comment type="subcellular location">
    <subcellularLocation>
        <location evidence="1">Cell membrane</location>
        <topology evidence="1">Multi-pass membrane protein</topology>
    </subcellularLocation>
</comment>
<dbReference type="RefSeq" id="WP_066331026.1">
    <property type="nucleotide sequence ID" value="NZ_JAXOJX010000033.1"/>
</dbReference>
<dbReference type="Proteomes" id="UP001293718">
    <property type="component" value="Unassembled WGS sequence"/>
</dbReference>
<dbReference type="EMBL" id="JAXOJX010000033">
    <property type="protein sequence ID" value="MDZ5458719.1"/>
    <property type="molecule type" value="Genomic_DNA"/>
</dbReference>
<dbReference type="InterPro" id="IPR005538">
    <property type="entry name" value="LrgA/CidA"/>
</dbReference>
<keyword evidence="9" id="KW-1185">Reference proteome</keyword>
<protein>
    <submittedName>
        <fullName evidence="8">CidA/LrgA family protein</fullName>
    </submittedName>
</protein>
<sequence length="134" mass="13626">MQALRGLALLLLLQALGEALARGFSLPLPGPVIGLVLLLAALRLPALHTPVAAAADVLLSNLSLLFVPVGVGVITHLALLSQYGLRLLLAIVLSTWVGMAVTALVLRALLARSDGGSQGEGEGAGAAPEDRKEG</sequence>
<evidence type="ECO:0000256" key="2">
    <source>
        <dbReference type="ARBA" id="ARBA00022475"/>
    </source>
</evidence>
<dbReference type="PANTHER" id="PTHR33931:SF2">
    <property type="entry name" value="HOLIN-LIKE PROTEIN CIDA"/>
    <property type="match status" value="1"/>
</dbReference>
<feature type="transmembrane region" description="Helical" evidence="7">
    <location>
        <begin position="87"/>
        <end position="110"/>
    </location>
</feature>
<evidence type="ECO:0000313" key="9">
    <source>
        <dbReference type="Proteomes" id="UP001293718"/>
    </source>
</evidence>
<proteinExistence type="predicted"/>
<dbReference type="Pfam" id="PF03788">
    <property type="entry name" value="LrgA"/>
    <property type="match status" value="1"/>
</dbReference>